<dbReference type="EMBL" id="CAMAPF010000084">
    <property type="protein sequence ID" value="CAH9095459.1"/>
    <property type="molecule type" value="Genomic_DNA"/>
</dbReference>
<reference evidence="2" key="1">
    <citation type="submission" date="2022-07" db="EMBL/GenBank/DDBJ databases">
        <authorList>
            <person name="Macas J."/>
            <person name="Novak P."/>
            <person name="Neumann P."/>
        </authorList>
    </citation>
    <scope>NUCLEOTIDE SEQUENCE</scope>
</reference>
<proteinExistence type="predicted"/>
<comment type="caution">
    <text evidence="2">The sequence shown here is derived from an EMBL/GenBank/DDBJ whole genome shotgun (WGS) entry which is preliminary data.</text>
</comment>
<feature type="region of interest" description="Disordered" evidence="1">
    <location>
        <begin position="30"/>
        <end position="53"/>
    </location>
</feature>
<gene>
    <name evidence="2" type="ORF">CEPIT_LOCUS13286</name>
</gene>
<dbReference type="Proteomes" id="UP001152523">
    <property type="component" value="Unassembled WGS sequence"/>
</dbReference>
<keyword evidence="3" id="KW-1185">Reference proteome</keyword>
<dbReference type="AlphaFoldDB" id="A0AAV0DCI0"/>
<accession>A0AAV0DCI0</accession>
<organism evidence="2 3">
    <name type="scientific">Cuscuta epithymum</name>
    <dbReference type="NCBI Taxonomy" id="186058"/>
    <lineage>
        <taxon>Eukaryota</taxon>
        <taxon>Viridiplantae</taxon>
        <taxon>Streptophyta</taxon>
        <taxon>Embryophyta</taxon>
        <taxon>Tracheophyta</taxon>
        <taxon>Spermatophyta</taxon>
        <taxon>Magnoliopsida</taxon>
        <taxon>eudicotyledons</taxon>
        <taxon>Gunneridae</taxon>
        <taxon>Pentapetalae</taxon>
        <taxon>asterids</taxon>
        <taxon>lamiids</taxon>
        <taxon>Solanales</taxon>
        <taxon>Convolvulaceae</taxon>
        <taxon>Cuscuteae</taxon>
        <taxon>Cuscuta</taxon>
        <taxon>Cuscuta subgen. Cuscuta</taxon>
    </lineage>
</organism>
<evidence type="ECO:0000256" key="1">
    <source>
        <dbReference type="SAM" id="MobiDB-lite"/>
    </source>
</evidence>
<evidence type="ECO:0000313" key="2">
    <source>
        <dbReference type="EMBL" id="CAH9095459.1"/>
    </source>
</evidence>
<sequence>MLSVKSNNKKKARAMPPCLVIGLNFNYGGGSSLSPKSNTKTEKSVQRASSSSSQAYVMVIVPQRAWLRRTKEGNIDVLYEKKLGRNSRYFTFFNTSFYSLLGLKPCSAKVVHHEIWDSLPCFS</sequence>
<name>A0AAV0DCI0_9ASTE</name>
<protein>
    <submittedName>
        <fullName evidence="2">Uncharacterized protein</fullName>
    </submittedName>
</protein>
<evidence type="ECO:0000313" key="3">
    <source>
        <dbReference type="Proteomes" id="UP001152523"/>
    </source>
</evidence>